<feature type="compositionally biased region" description="Basic and acidic residues" evidence="1">
    <location>
        <begin position="192"/>
        <end position="211"/>
    </location>
</feature>
<evidence type="ECO:0000256" key="1">
    <source>
        <dbReference type="SAM" id="MobiDB-lite"/>
    </source>
</evidence>
<feature type="region of interest" description="Disordered" evidence="1">
    <location>
        <begin position="279"/>
        <end position="322"/>
    </location>
</feature>
<feature type="transmembrane region" description="Helical" evidence="2">
    <location>
        <begin position="37"/>
        <end position="58"/>
    </location>
</feature>
<dbReference type="AlphaFoldDB" id="A0A5P1E715"/>
<feature type="compositionally biased region" description="Basic and acidic residues" evidence="1">
    <location>
        <begin position="312"/>
        <end position="322"/>
    </location>
</feature>
<keyword evidence="2" id="KW-0812">Transmembrane</keyword>
<protein>
    <submittedName>
        <fullName evidence="3">Uncharacterized protein</fullName>
    </submittedName>
</protein>
<keyword evidence="2" id="KW-1133">Transmembrane helix</keyword>
<evidence type="ECO:0000313" key="3">
    <source>
        <dbReference type="EMBL" id="ONK58414.1"/>
    </source>
</evidence>
<dbReference type="Proteomes" id="UP000243459">
    <property type="component" value="Chromosome 9"/>
</dbReference>
<dbReference type="EMBL" id="CM007389">
    <property type="protein sequence ID" value="ONK58414.1"/>
    <property type="molecule type" value="Genomic_DNA"/>
</dbReference>
<dbReference type="PANTHER" id="PTHR36760:SF1">
    <property type="entry name" value="ACIDIC LEUCINE-RICH NUCLEAR PHOSPHOPROTEIN 32 FAMILY B PROTEIN"/>
    <property type="match status" value="1"/>
</dbReference>
<feature type="compositionally biased region" description="Low complexity" evidence="1">
    <location>
        <begin position="253"/>
        <end position="262"/>
    </location>
</feature>
<organism evidence="3 4">
    <name type="scientific">Asparagus officinalis</name>
    <name type="common">Garden asparagus</name>
    <dbReference type="NCBI Taxonomy" id="4686"/>
    <lineage>
        <taxon>Eukaryota</taxon>
        <taxon>Viridiplantae</taxon>
        <taxon>Streptophyta</taxon>
        <taxon>Embryophyta</taxon>
        <taxon>Tracheophyta</taxon>
        <taxon>Spermatophyta</taxon>
        <taxon>Magnoliopsida</taxon>
        <taxon>Liliopsida</taxon>
        <taxon>Asparagales</taxon>
        <taxon>Asparagaceae</taxon>
        <taxon>Asparagoideae</taxon>
        <taxon>Asparagus</taxon>
    </lineage>
</organism>
<feature type="region of interest" description="Disordered" evidence="1">
    <location>
        <begin position="366"/>
        <end position="397"/>
    </location>
</feature>
<feature type="region of interest" description="Disordered" evidence="1">
    <location>
        <begin position="179"/>
        <end position="262"/>
    </location>
</feature>
<sequence>MTQLRLTLFYDYLLSFAIFLYSQPLYLAYLLYFSPYILQLISFLFPLLLSTSIFLLLFSPHSLTEGEDVTVSLLDQLATLVVSAVGNVFEWEVEAMGELYDNVGLNCEVGEAGPSKVNVENSAETDALQSNSVSGERVSLKGSGFEPEDAIAEVGNCEVAREPVEFSLKSSEKDKLLEYDASHRMSNSSAKCDMREEPAEFSSEKSERSENSESNSGTGDEVFVPQTPDRTSEIIVNSPLARRVKKRGESFHSLSRSGSMRTRSMSMSAEFYECSSSNFEVEGPKSSEKNELSKSRCPSKMQENLSKSLSLRSKDLQREGSMRKEKEWRRTLACKLYEERMAFKIQEKRTTAEGAEQMDLLWETYESDADGANKSKSKGKKGKKESYIDGEDGDEEEEESVSRLCCLQAFRLSSGRMNLGVGRPNLEKISKAFKGFGSFRRSSSNRSRKG</sequence>
<accession>A0A5P1E715</accession>
<keyword evidence="4" id="KW-1185">Reference proteome</keyword>
<dbReference type="PANTHER" id="PTHR36760">
    <property type="entry name" value="ACIDIC LEUCINE-RICH NUCLEAR PHOSPHOPROTEIN 32 FAMILY B PROTEIN"/>
    <property type="match status" value="1"/>
</dbReference>
<keyword evidence="2" id="KW-0472">Membrane</keyword>
<feature type="transmembrane region" description="Helical" evidence="2">
    <location>
        <begin position="12"/>
        <end position="31"/>
    </location>
</feature>
<dbReference type="Gramene" id="ONK58414">
    <property type="protein sequence ID" value="ONK58414"/>
    <property type="gene ID" value="A4U43_C09F12230"/>
</dbReference>
<feature type="compositionally biased region" description="Basic and acidic residues" evidence="1">
    <location>
        <begin position="282"/>
        <end position="294"/>
    </location>
</feature>
<evidence type="ECO:0000313" key="4">
    <source>
        <dbReference type="Proteomes" id="UP000243459"/>
    </source>
</evidence>
<dbReference type="OrthoDB" id="1939140at2759"/>
<reference evidence="4" key="1">
    <citation type="journal article" date="2017" name="Nat. Commun.">
        <title>The asparagus genome sheds light on the origin and evolution of a young Y chromosome.</title>
        <authorList>
            <person name="Harkess A."/>
            <person name="Zhou J."/>
            <person name="Xu C."/>
            <person name="Bowers J.E."/>
            <person name="Van der Hulst R."/>
            <person name="Ayyampalayam S."/>
            <person name="Mercati F."/>
            <person name="Riccardi P."/>
            <person name="McKain M.R."/>
            <person name="Kakrana A."/>
            <person name="Tang H."/>
            <person name="Ray J."/>
            <person name="Groenendijk J."/>
            <person name="Arikit S."/>
            <person name="Mathioni S.M."/>
            <person name="Nakano M."/>
            <person name="Shan H."/>
            <person name="Telgmann-Rauber A."/>
            <person name="Kanno A."/>
            <person name="Yue Z."/>
            <person name="Chen H."/>
            <person name="Li W."/>
            <person name="Chen Y."/>
            <person name="Xu X."/>
            <person name="Zhang Y."/>
            <person name="Luo S."/>
            <person name="Chen H."/>
            <person name="Gao J."/>
            <person name="Mao Z."/>
            <person name="Pires J.C."/>
            <person name="Luo M."/>
            <person name="Kudrna D."/>
            <person name="Wing R.A."/>
            <person name="Meyers B.C."/>
            <person name="Yi K."/>
            <person name="Kong H."/>
            <person name="Lavrijsen P."/>
            <person name="Sunseri F."/>
            <person name="Falavigna A."/>
            <person name="Ye Y."/>
            <person name="Leebens-Mack J.H."/>
            <person name="Chen G."/>
        </authorList>
    </citation>
    <scope>NUCLEOTIDE SEQUENCE [LARGE SCALE GENOMIC DNA]</scope>
    <source>
        <strain evidence="4">cv. DH0086</strain>
    </source>
</reference>
<gene>
    <name evidence="3" type="ORF">A4U43_C09F12230</name>
</gene>
<evidence type="ECO:0000256" key="2">
    <source>
        <dbReference type="SAM" id="Phobius"/>
    </source>
</evidence>
<feature type="compositionally biased region" description="Acidic residues" evidence="1">
    <location>
        <begin position="388"/>
        <end position="397"/>
    </location>
</feature>
<name>A0A5P1E715_ASPOF</name>
<proteinExistence type="predicted"/>